<dbReference type="InterPro" id="IPR003742">
    <property type="entry name" value="RlmH-like"/>
</dbReference>
<dbReference type="SUPFAM" id="SSF75217">
    <property type="entry name" value="alpha/beta knot"/>
    <property type="match status" value="1"/>
</dbReference>
<comment type="catalytic activity">
    <reaction evidence="5">
        <text>pseudouridine(1915) in 23S rRNA + S-adenosyl-L-methionine = N(3)-methylpseudouridine(1915) in 23S rRNA + S-adenosyl-L-homocysteine + H(+)</text>
        <dbReference type="Rhea" id="RHEA:42752"/>
        <dbReference type="Rhea" id="RHEA-COMP:10221"/>
        <dbReference type="Rhea" id="RHEA-COMP:10222"/>
        <dbReference type="ChEBI" id="CHEBI:15378"/>
        <dbReference type="ChEBI" id="CHEBI:57856"/>
        <dbReference type="ChEBI" id="CHEBI:59789"/>
        <dbReference type="ChEBI" id="CHEBI:65314"/>
        <dbReference type="ChEBI" id="CHEBI:74486"/>
        <dbReference type="EC" id="2.1.1.177"/>
    </reaction>
</comment>
<evidence type="ECO:0000313" key="6">
    <source>
        <dbReference type="EMBL" id="GIL39597.1"/>
    </source>
</evidence>
<dbReference type="NCBIfam" id="NF000989">
    <property type="entry name" value="PRK00103.2-3"/>
    <property type="match status" value="1"/>
</dbReference>
<dbReference type="EMBL" id="BOPV01000001">
    <property type="protein sequence ID" value="GIL39597.1"/>
    <property type="molecule type" value="Genomic_DNA"/>
</dbReference>
<sequence>MRITIATVGRTRGGPIAELFDDYVRRLTWPVALKEIEIKGALPPAETQAKEGQALLAAVPPKARVIVLDGGGTALDSEGLARKLGAWRDQGTADLAFLIGGADGHTAEILEKADLRLSLGAMTWPHRLVRVMLVEQLYRAASILAGHPYHRA</sequence>
<proteinExistence type="inferred from homology"/>
<dbReference type="PANTHER" id="PTHR33603:SF1">
    <property type="entry name" value="RIBOSOMAL RNA LARGE SUBUNIT METHYLTRANSFERASE H"/>
    <property type="match status" value="1"/>
</dbReference>
<keyword evidence="3 5" id="KW-0949">S-adenosyl-L-methionine</keyword>
<evidence type="ECO:0000313" key="7">
    <source>
        <dbReference type="Proteomes" id="UP000681075"/>
    </source>
</evidence>
<reference evidence="6" key="1">
    <citation type="submission" date="2021-02" db="EMBL/GenBank/DDBJ databases">
        <title>Genome sequence of Rhodospirillales sp. strain TMPK1 isolated from soil.</title>
        <authorList>
            <person name="Nakai R."/>
            <person name="Kusada H."/>
            <person name="Tamaki H."/>
        </authorList>
    </citation>
    <scope>NUCLEOTIDE SEQUENCE</scope>
    <source>
        <strain evidence="6">TMPK1</strain>
    </source>
</reference>
<evidence type="ECO:0000256" key="5">
    <source>
        <dbReference type="HAMAP-Rule" id="MF_00658"/>
    </source>
</evidence>
<comment type="caution">
    <text evidence="6">The sequence shown here is derived from an EMBL/GenBank/DDBJ whole genome shotgun (WGS) entry which is preliminary data.</text>
</comment>
<accession>A0A8S8XDW1</accession>
<keyword evidence="5" id="KW-0963">Cytoplasm</keyword>
<evidence type="ECO:0000256" key="4">
    <source>
        <dbReference type="ARBA" id="ARBA00038303"/>
    </source>
</evidence>
<dbReference type="Proteomes" id="UP000681075">
    <property type="component" value="Unassembled WGS sequence"/>
</dbReference>
<comment type="function">
    <text evidence="5">Specifically methylates the pseudouridine at position 1915 (m3Psi1915) in 23S rRNA.</text>
</comment>
<dbReference type="Pfam" id="PF02590">
    <property type="entry name" value="SPOUT_MTase"/>
    <property type="match status" value="1"/>
</dbReference>
<dbReference type="InterPro" id="IPR029026">
    <property type="entry name" value="tRNA_m1G_MTases_N"/>
</dbReference>
<dbReference type="AlphaFoldDB" id="A0A8S8XDW1"/>
<name>A0A8S8XDW1_9PROT</name>
<gene>
    <name evidence="5 6" type="primary">rlmH</name>
    <name evidence="6" type="ORF">TMPK1_18340</name>
</gene>
<protein>
    <recommendedName>
        <fullName evidence="5">Ribosomal RNA large subunit methyltransferase H</fullName>
        <ecNumber evidence="5">2.1.1.177</ecNumber>
    </recommendedName>
    <alternativeName>
        <fullName evidence="5">23S rRNA (pseudouridine1915-N3)-methyltransferase</fullName>
    </alternativeName>
    <alternativeName>
        <fullName evidence="5">23S rRNA m3Psi1915 methyltransferase</fullName>
    </alternativeName>
    <alternativeName>
        <fullName evidence="5">rRNA (pseudouridine-N3-)-methyltransferase RlmH</fullName>
    </alternativeName>
</protein>
<organism evidence="6 7">
    <name type="scientific">Roseiterribacter gracilis</name>
    <dbReference type="NCBI Taxonomy" id="2812848"/>
    <lineage>
        <taxon>Bacteria</taxon>
        <taxon>Pseudomonadati</taxon>
        <taxon>Pseudomonadota</taxon>
        <taxon>Alphaproteobacteria</taxon>
        <taxon>Rhodospirillales</taxon>
        <taxon>Roseiterribacteraceae</taxon>
        <taxon>Roseiterribacter</taxon>
    </lineage>
</organism>
<comment type="similarity">
    <text evidence="4 5">Belongs to the RNA methyltransferase RlmH family.</text>
</comment>
<feature type="binding site" evidence="5">
    <location>
        <begin position="119"/>
        <end position="124"/>
    </location>
    <ligand>
        <name>S-adenosyl-L-methionine</name>
        <dbReference type="ChEBI" id="CHEBI:59789"/>
    </ligand>
</feature>
<evidence type="ECO:0000256" key="3">
    <source>
        <dbReference type="ARBA" id="ARBA00022691"/>
    </source>
</evidence>
<evidence type="ECO:0000256" key="1">
    <source>
        <dbReference type="ARBA" id="ARBA00022603"/>
    </source>
</evidence>
<feature type="binding site" evidence="5">
    <location>
        <position position="100"/>
    </location>
    <ligand>
        <name>S-adenosyl-L-methionine</name>
        <dbReference type="ChEBI" id="CHEBI:59789"/>
    </ligand>
</feature>
<dbReference type="Gene3D" id="3.40.1280.10">
    <property type="match status" value="1"/>
</dbReference>
<dbReference type="EC" id="2.1.1.177" evidence="5"/>
<keyword evidence="2 5" id="KW-0808">Transferase</keyword>
<dbReference type="InterPro" id="IPR029028">
    <property type="entry name" value="Alpha/beta_knot_MTases"/>
</dbReference>
<dbReference type="HAMAP" id="MF_00658">
    <property type="entry name" value="23SrRNA_methyltr_H"/>
    <property type="match status" value="1"/>
</dbReference>
<dbReference type="PANTHER" id="PTHR33603">
    <property type="entry name" value="METHYLTRANSFERASE"/>
    <property type="match status" value="1"/>
</dbReference>
<keyword evidence="7" id="KW-1185">Reference proteome</keyword>
<keyword evidence="5" id="KW-0698">rRNA processing</keyword>
<dbReference type="GO" id="GO:0070038">
    <property type="term" value="F:rRNA (pseudouridine-N3-)-methyltransferase activity"/>
    <property type="evidence" value="ECO:0007669"/>
    <property type="project" value="UniProtKB-UniRule"/>
</dbReference>
<comment type="subunit">
    <text evidence="5">Homodimer.</text>
</comment>
<dbReference type="CDD" id="cd18081">
    <property type="entry name" value="RlmH-like"/>
    <property type="match status" value="1"/>
</dbReference>
<dbReference type="PIRSF" id="PIRSF004505">
    <property type="entry name" value="MT_bac"/>
    <property type="match status" value="1"/>
</dbReference>
<dbReference type="NCBIfam" id="NF000986">
    <property type="entry name" value="PRK00103.1-4"/>
    <property type="match status" value="1"/>
</dbReference>
<feature type="binding site" evidence="5">
    <location>
        <position position="68"/>
    </location>
    <ligand>
        <name>S-adenosyl-L-methionine</name>
        <dbReference type="ChEBI" id="CHEBI:59789"/>
    </ligand>
</feature>
<keyword evidence="1 5" id="KW-0489">Methyltransferase</keyword>
<dbReference type="RefSeq" id="WP_420242698.1">
    <property type="nucleotide sequence ID" value="NZ_BOPV01000001.1"/>
</dbReference>
<dbReference type="GO" id="GO:0005737">
    <property type="term" value="C:cytoplasm"/>
    <property type="evidence" value="ECO:0007669"/>
    <property type="project" value="UniProtKB-SubCell"/>
</dbReference>
<evidence type="ECO:0000256" key="2">
    <source>
        <dbReference type="ARBA" id="ARBA00022679"/>
    </source>
</evidence>
<comment type="subcellular location">
    <subcellularLocation>
        <location evidence="5">Cytoplasm</location>
    </subcellularLocation>
</comment>